<organism evidence="1 2">
    <name type="scientific">Niallia alba</name>
    <dbReference type="NCBI Taxonomy" id="2729105"/>
    <lineage>
        <taxon>Bacteria</taxon>
        <taxon>Bacillati</taxon>
        <taxon>Bacillota</taxon>
        <taxon>Bacilli</taxon>
        <taxon>Bacillales</taxon>
        <taxon>Bacillaceae</taxon>
        <taxon>Niallia</taxon>
    </lineage>
</organism>
<dbReference type="EMBL" id="JABBPK010000001">
    <property type="protein sequence ID" value="NMO79874.1"/>
    <property type="molecule type" value="Genomic_DNA"/>
</dbReference>
<keyword evidence="2" id="KW-1185">Reference proteome</keyword>
<dbReference type="Proteomes" id="UP000588491">
    <property type="component" value="Unassembled WGS sequence"/>
</dbReference>
<protein>
    <submittedName>
        <fullName evidence="1">Uncharacterized protein</fullName>
    </submittedName>
</protein>
<accession>A0A7Y0KCD1</accession>
<comment type="caution">
    <text evidence="1">The sequence shown here is derived from an EMBL/GenBank/DDBJ whole genome shotgun (WGS) entry which is preliminary data.</text>
</comment>
<reference evidence="1 2" key="1">
    <citation type="submission" date="2020-04" db="EMBL/GenBank/DDBJ databases">
        <title>Bacillus sp. UniB3 isolated from commercial digestive syrup.</title>
        <authorList>
            <person name="Thorat V."/>
            <person name="Kirdat K."/>
            <person name="Tiwarekar B."/>
            <person name="Yadav A."/>
        </authorList>
    </citation>
    <scope>NUCLEOTIDE SEQUENCE [LARGE SCALE GENOMIC DNA]</scope>
    <source>
        <strain evidence="1 2">UniB3</strain>
    </source>
</reference>
<proteinExistence type="predicted"/>
<name>A0A7Y0KCD1_9BACI</name>
<dbReference type="AlphaFoldDB" id="A0A7Y0KCD1"/>
<gene>
    <name evidence="1" type="ORF">HHU08_23405</name>
</gene>
<evidence type="ECO:0000313" key="2">
    <source>
        <dbReference type="Proteomes" id="UP000588491"/>
    </source>
</evidence>
<evidence type="ECO:0000313" key="1">
    <source>
        <dbReference type="EMBL" id="NMO79874.1"/>
    </source>
</evidence>
<sequence>MGRMRVNIFLLIALIILIAILGYRIVPFLTEGRSYYFKHTDSIDLSNESFGHVRLNDNIKNQSFIKRFGKPLSMEDNDLYDYYHWEGGLETASINSGKNKGDIIRIIINESDGVKKNTRLKTAKGIEIGSTKREIIALYGSSYYKRSEQGVDIIGYVDHKYDVTIEFWLIEGDRVGEIRLDYANIN</sequence>